<dbReference type="InterPro" id="IPR000719">
    <property type="entry name" value="Prot_kinase_dom"/>
</dbReference>
<dbReference type="FunFam" id="3.30.200.20:FF:000468">
    <property type="entry name" value="LysM receptor kinase 2"/>
    <property type="match status" value="1"/>
</dbReference>
<dbReference type="GO" id="GO:0005886">
    <property type="term" value="C:plasma membrane"/>
    <property type="evidence" value="ECO:0007669"/>
    <property type="project" value="UniProtKB-SubCell"/>
</dbReference>
<dbReference type="GO" id="GO:0005524">
    <property type="term" value="F:ATP binding"/>
    <property type="evidence" value="ECO:0007669"/>
    <property type="project" value="UniProtKB-UniRule"/>
</dbReference>
<dbReference type="EMBL" id="JAXUIC010000005">
    <property type="protein sequence ID" value="KAK4588443.1"/>
    <property type="molecule type" value="Genomic_DNA"/>
</dbReference>
<dbReference type="InterPro" id="IPR044812">
    <property type="entry name" value="CERK1/LYK3-like"/>
</dbReference>
<dbReference type="Gene3D" id="3.30.200.20">
    <property type="entry name" value="Phosphorylase Kinase, domain 1"/>
    <property type="match status" value="1"/>
</dbReference>
<keyword evidence="7" id="KW-0418">Kinase</keyword>
<keyword evidence="6 12" id="KW-0547">Nucleotide-binding</keyword>
<dbReference type="GO" id="GO:0004674">
    <property type="term" value="F:protein serine/threonine kinase activity"/>
    <property type="evidence" value="ECO:0007669"/>
    <property type="project" value="UniProtKB-KW"/>
</dbReference>
<keyword evidence="9 14" id="KW-1133">Transmembrane helix</keyword>
<dbReference type="InterPro" id="IPR011009">
    <property type="entry name" value="Kinase-like_dom_sf"/>
</dbReference>
<reference evidence="16 17" key="1">
    <citation type="journal article" date="2023" name="G3 (Bethesda)">
        <title>A haplotype-resolved chromosome-scale genome for Quercus rubra L. provides insights into the genetics of adaptive traits for red oak species.</title>
        <authorList>
            <person name="Kapoor B."/>
            <person name="Jenkins J."/>
            <person name="Schmutz J."/>
            <person name="Zhebentyayeva T."/>
            <person name="Kuelheim C."/>
            <person name="Coggeshall M."/>
            <person name="Heim C."/>
            <person name="Lasky J.R."/>
            <person name="Leites L."/>
            <person name="Islam-Faridi N."/>
            <person name="Romero-Severson J."/>
            <person name="DeLeo V.L."/>
            <person name="Lucas S.M."/>
            <person name="Lazic D."/>
            <person name="Gailing O."/>
            <person name="Carlson J."/>
            <person name="Staton M."/>
        </authorList>
    </citation>
    <scope>NUCLEOTIDE SEQUENCE [LARGE SCALE GENOMIC DNA]</scope>
    <source>
        <strain evidence="16">Pseudo-F2</strain>
    </source>
</reference>
<feature type="transmembrane region" description="Helical" evidence="14">
    <location>
        <begin position="76"/>
        <end position="94"/>
    </location>
</feature>
<name>A0AAN7INP9_QUERU</name>
<evidence type="ECO:0000256" key="1">
    <source>
        <dbReference type="ARBA" id="ARBA00004162"/>
    </source>
</evidence>
<accession>A0AAN7INP9</accession>
<dbReference type="Gene3D" id="1.10.510.10">
    <property type="entry name" value="Transferase(Phosphotransferase) domain 1"/>
    <property type="match status" value="1"/>
</dbReference>
<comment type="similarity">
    <text evidence="13">Belongs to the protein kinase superfamily.</text>
</comment>
<keyword evidence="5" id="KW-0732">Signal</keyword>
<comment type="caution">
    <text evidence="16">The sequence shown here is derived from an EMBL/GenBank/DDBJ whole genome shotgun (WGS) entry which is preliminary data.</text>
</comment>
<evidence type="ECO:0000313" key="16">
    <source>
        <dbReference type="EMBL" id="KAK4588443.1"/>
    </source>
</evidence>
<sequence>MKERAGAQTGMPFNCPVISSFSTATGWLTRQWTQGWVVAKYQSRKFPLPPQTDGGDFSEMPLLFYRTDDQNGTFPLLRSIAAVAGTSILAFFLYKRVYRRKKKEEVVETSTLPVVSQHQYVQHRHGLAGITMDKSVEFSYEELAIATDDFSLNNKIGQGGFGSVYYAELRGEKAAIKKMGMQASKEFLSELKVLTNVHHLNLVRLIGYCVEDSLFLVYEYIENGNLSQHLHSSRRDPLPWSTRVNIALDSARGLEYIHEYTVPVYIHRDIKPANILIDKNFRGKVADFGLTKLTEYGTASLNSSLAGTFGYMSPDLEMCLAGLIQENIFINLWTLDLVMITHLTLCVSWLSLPMLVLKKILN</sequence>
<proteinExistence type="inferred from homology"/>
<keyword evidence="2" id="KW-1003">Cell membrane</keyword>
<feature type="binding site" evidence="12">
    <location>
        <position position="178"/>
    </location>
    <ligand>
        <name>ATP</name>
        <dbReference type="ChEBI" id="CHEBI:30616"/>
    </ligand>
</feature>
<evidence type="ECO:0000256" key="2">
    <source>
        <dbReference type="ARBA" id="ARBA00022475"/>
    </source>
</evidence>
<evidence type="ECO:0000256" key="12">
    <source>
        <dbReference type="PROSITE-ProRule" id="PRU10141"/>
    </source>
</evidence>
<keyword evidence="13" id="KW-0723">Serine/threonine-protein kinase</keyword>
<keyword evidence="11" id="KW-1015">Disulfide bond</keyword>
<dbReference type="PANTHER" id="PTHR46204:SF30">
    <property type="entry name" value="CHITIN ELICITOR RECEPTOR KINASE 1"/>
    <property type="match status" value="1"/>
</dbReference>
<evidence type="ECO:0000259" key="15">
    <source>
        <dbReference type="PROSITE" id="PS50011"/>
    </source>
</evidence>
<evidence type="ECO:0000256" key="6">
    <source>
        <dbReference type="ARBA" id="ARBA00022741"/>
    </source>
</evidence>
<evidence type="ECO:0000256" key="14">
    <source>
        <dbReference type="SAM" id="Phobius"/>
    </source>
</evidence>
<gene>
    <name evidence="16" type="ORF">RGQ29_019441</name>
</gene>
<keyword evidence="4 14" id="KW-0812">Transmembrane</keyword>
<dbReference type="SMART" id="SM00220">
    <property type="entry name" value="S_TKc"/>
    <property type="match status" value="1"/>
</dbReference>
<dbReference type="PROSITE" id="PS00108">
    <property type="entry name" value="PROTEIN_KINASE_ST"/>
    <property type="match status" value="1"/>
</dbReference>
<dbReference type="SUPFAM" id="SSF56112">
    <property type="entry name" value="Protein kinase-like (PK-like)"/>
    <property type="match status" value="1"/>
</dbReference>
<dbReference type="GO" id="GO:0045087">
    <property type="term" value="P:innate immune response"/>
    <property type="evidence" value="ECO:0007669"/>
    <property type="project" value="InterPro"/>
</dbReference>
<evidence type="ECO:0000256" key="8">
    <source>
        <dbReference type="ARBA" id="ARBA00022840"/>
    </source>
</evidence>
<dbReference type="AlphaFoldDB" id="A0AAN7INP9"/>
<dbReference type="PROSITE" id="PS00107">
    <property type="entry name" value="PROTEIN_KINASE_ATP"/>
    <property type="match status" value="1"/>
</dbReference>
<evidence type="ECO:0000256" key="3">
    <source>
        <dbReference type="ARBA" id="ARBA00022679"/>
    </source>
</evidence>
<evidence type="ECO:0000256" key="9">
    <source>
        <dbReference type="ARBA" id="ARBA00022989"/>
    </source>
</evidence>
<keyword evidence="3" id="KW-0808">Transferase</keyword>
<protein>
    <recommendedName>
        <fullName evidence="15">Protein kinase domain-containing protein</fullName>
    </recommendedName>
</protein>
<evidence type="ECO:0000256" key="11">
    <source>
        <dbReference type="ARBA" id="ARBA00023157"/>
    </source>
</evidence>
<evidence type="ECO:0000256" key="7">
    <source>
        <dbReference type="ARBA" id="ARBA00022777"/>
    </source>
</evidence>
<dbReference type="PROSITE" id="PS50011">
    <property type="entry name" value="PROTEIN_KINASE_DOM"/>
    <property type="match status" value="1"/>
</dbReference>
<keyword evidence="8 12" id="KW-0067">ATP-binding</keyword>
<dbReference type="GO" id="GO:0019199">
    <property type="term" value="F:transmembrane receptor protein kinase activity"/>
    <property type="evidence" value="ECO:0007669"/>
    <property type="project" value="InterPro"/>
</dbReference>
<dbReference type="PANTHER" id="PTHR46204">
    <property type="entry name" value="CHITIN ELICITOR RECEPTOR KINASE 1-RELATED"/>
    <property type="match status" value="1"/>
</dbReference>
<dbReference type="InterPro" id="IPR017441">
    <property type="entry name" value="Protein_kinase_ATP_BS"/>
</dbReference>
<keyword evidence="10 14" id="KW-0472">Membrane</keyword>
<evidence type="ECO:0000256" key="13">
    <source>
        <dbReference type="RuleBase" id="RU000304"/>
    </source>
</evidence>
<dbReference type="InterPro" id="IPR008271">
    <property type="entry name" value="Ser/Thr_kinase_AS"/>
</dbReference>
<dbReference type="Pfam" id="PF00069">
    <property type="entry name" value="Pkinase"/>
    <property type="match status" value="1"/>
</dbReference>
<feature type="domain" description="Protein kinase" evidence="15">
    <location>
        <begin position="150"/>
        <end position="362"/>
    </location>
</feature>
<evidence type="ECO:0000256" key="4">
    <source>
        <dbReference type="ARBA" id="ARBA00022692"/>
    </source>
</evidence>
<organism evidence="16 17">
    <name type="scientific">Quercus rubra</name>
    <name type="common">Northern red oak</name>
    <name type="synonym">Quercus borealis</name>
    <dbReference type="NCBI Taxonomy" id="3512"/>
    <lineage>
        <taxon>Eukaryota</taxon>
        <taxon>Viridiplantae</taxon>
        <taxon>Streptophyta</taxon>
        <taxon>Embryophyta</taxon>
        <taxon>Tracheophyta</taxon>
        <taxon>Spermatophyta</taxon>
        <taxon>Magnoliopsida</taxon>
        <taxon>eudicotyledons</taxon>
        <taxon>Gunneridae</taxon>
        <taxon>Pentapetalae</taxon>
        <taxon>rosids</taxon>
        <taxon>fabids</taxon>
        <taxon>Fagales</taxon>
        <taxon>Fagaceae</taxon>
        <taxon>Quercus</taxon>
    </lineage>
</organism>
<evidence type="ECO:0000256" key="5">
    <source>
        <dbReference type="ARBA" id="ARBA00022729"/>
    </source>
</evidence>
<dbReference type="Proteomes" id="UP001324115">
    <property type="component" value="Unassembled WGS sequence"/>
</dbReference>
<comment type="subcellular location">
    <subcellularLocation>
        <location evidence="1">Cell membrane</location>
        <topology evidence="1">Single-pass membrane protein</topology>
    </subcellularLocation>
</comment>
<evidence type="ECO:0000256" key="10">
    <source>
        <dbReference type="ARBA" id="ARBA00023136"/>
    </source>
</evidence>
<evidence type="ECO:0000313" key="17">
    <source>
        <dbReference type="Proteomes" id="UP001324115"/>
    </source>
</evidence>
<feature type="transmembrane region" description="Helical" evidence="14">
    <location>
        <begin position="328"/>
        <end position="352"/>
    </location>
</feature>
<keyword evidence="17" id="KW-1185">Reference proteome</keyword>